<feature type="transmembrane region" description="Helical" evidence="1">
    <location>
        <begin position="173"/>
        <end position="190"/>
    </location>
</feature>
<feature type="transmembrane region" description="Helical" evidence="1">
    <location>
        <begin position="102"/>
        <end position="121"/>
    </location>
</feature>
<reference evidence="2 3" key="1">
    <citation type="submission" date="2017-07" db="EMBL/GenBank/DDBJ databases">
        <title>Flavobacterium cyanobacteriorum sp. nov., isolated from cyanobacterial aggregates in a eutrophic lake.</title>
        <authorList>
            <person name="Cai H."/>
        </authorList>
    </citation>
    <scope>NUCLEOTIDE SEQUENCE [LARGE SCALE GENOMIC DNA]</scope>
    <source>
        <strain evidence="2 3">TH167</strain>
    </source>
</reference>
<keyword evidence="1" id="KW-0812">Transmembrane</keyword>
<evidence type="ECO:0000313" key="2">
    <source>
        <dbReference type="EMBL" id="OYQ46773.1"/>
    </source>
</evidence>
<dbReference type="AlphaFoldDB" id="A0A255ZZ54"/>
<protein>
    <submittedName>
        <fullName evidence="2">Uncharacterized protein</fullName>
    </submittedName>
</protein>
<keyword evidence="1" id="KW-1133">Transmembrane helix</keyword>
<gene>
    <name evidence="2" type="ORF">CHX27_04110</name>
</gene>
<dbReference type="RefSeq" id="WP_094485498.1">
    <property type="nucleotide sequence ID" value="NZ_NOXX01000159.1"/>
</dbReference>
<feature type="transmembrane region" description="Helical" evidence="1">
    <location>
        <begin position="133"/>
        <end position="153"/>
    </location>
</feature>
<feature type="transmembrane region" description="Helical" evidence="1">
    <location>
        <begin position="263"/>
        <end position="285"/>
    </location>
</feature>
<evidence type="ECO:0000256" key="1">
    <source>
        <dbReference type="SAM" id="Phobius"/>
    </source>
</evidence>
<proteinExistence type="predicted"/>
<feature type="transmembrane region" description="Helical" evidence="1">
    <location>
        <begin position="43"/>
        <end position="66"/>
    </location>
</feature>
<comment type="caution">
    <text evidence="2">The sequence shown here is derived from an EMBL/GenBank/DDBJ whole genome shotgun (WGS) entry which is preliminary data.</text>
</comment>
<sequence length="332" mass="39542">MAQAWIHKPKTDLLFIIGPTWLSLLLVLLFHRQFTELQEQYNMLFWLVLIVFIDVAHVYATLFKTYFNRTYRRENRKLLLGLPLFCFVLGLTLMAFGQLVFWSFLAYVAVFHFVRQQYGFFKIYARFEAKPMPIIDTLTIYAATIYPMLYWFLSPARNFNWFLEDEFFTSNQPLLRSILGYAYVAILLLYHTKVVRNFIQTKSFNWPKNLLLWSTALSWYFGIVHFNNDLIFTLLNVVSHGIPYMALVYVRTQSSTQARQTRYTKYVAIFIAVLLCFGLAEELLWEGLVWQEHFTFPIQIHDSWQFLWVPLLSVPQFTHYLLDGFIWKSAPK</sequence>
<feature type="transmembrane region" description="Helical" evidence="1">
    <location>
        <begin position="210"/>
        <end position="226"/>
    </location>
</feature>
<organism evidence="2 3">
    <name type="scientific">Flavobacterium aurantiibacter</name>
    <dbReference type="NCBI Taxonomy" id="2023067"/>
    <lineage>
        <taxon>Bacteria</taxon>
        <taxon>Pseudomonadati</taxon>
        <taxon>Bacteroidota</taxon>
        <taxon>Flavobacteriia</taxon>
        <taxon>Flavobacteriales</taxon>
        <taxon>Flavobacteriaceae</taxon>
        <taxon>Flavobacterium</taxon>
    </lineage>
</organism>
<keyword evidence="3" id="KW-1185">Reference proteome</keyword>
<feature type="transmembrane region" description="Helical" evidence="1">
    <location>
        <begin position="78"/>
        <end position="96"/>
    </location>
</feature>
<feature type="transmembrane region" description="Helical" evidence="1">
    <location>
        <begin position="12"/>
        <end position="31"/>
    </location>
</feature>
<accession>A0A255ZZ54</accession>
<dbReference type="OrthoDB" id="235490at2"/>
<evidence type="ECO:0000313" key="3">
    <source>
        <dbReference type="Proteomes" id="UP000216035"/>
    </source>
</evidence>
<name>A0A255ZZ54_9FLAO</name>
<keyword evidence="1" id="KW-0472">Membrane</keyword>
<feature type="transmembrane region" description="Helical" evidence="1">
    <location>
        <begin position="305"/>
        <end position="322"/>
    </location>
</feature>
<feature type="transmembrane region" description="Helical" evidence="1">
    <location>
        <begin position="232"/>
        <end position="251"/>
    </location>
</feature>
<dbReference type="Proteomes" id="UP000216035">
    <property type="component" value="Unassembled WGS sequence"/>
</dbReference>
<dbReference type="EMBL" id="NOXX01000159">
    <property type="protein sequence ID" value="OYQ46773.1"/>
    <property type="molecule type" value="Genomic_DNA"/>
</dbReference>